<reference evidence="3 4" key="1">
    <citation type="submission" date="2018-10" db="EMBL/GenBank/DDBJ databases">
        <title>Genomic Encyclopedia of Type Strains, Phase IV (KMG-IV): sequencing the most valuable type-strain genomes for metagenomic binning, comparative biology and taxonomic classification.</title>
        <authorList>
            <person name="Goeker M."/>
        </authorList>
    </citation>
    <scope>NUCLEOTIDE SEQUENCE [LARGE SCALE GENOMIC DNA]</scope>
    <source>
        <strain evidence="3 4">DSM 25080</strain>
    </source>
</reference>
<dbReference type="NCBIfam" id="NF033192">
    <property type="entry name" value="JDVT-CAAX"/>
    <property type="match status" value="1"/>
</dbReference>
<dbReference type="EMBL" id="REFJ01000001">
    <property type="protein sequence ID" value="RMA82421.1"/>
    <property type="molecule type" value="Genomic_DNA"/>
</dbReference>
<feature type="transmembrane region" description="Helical" evidence="1">
    <location>
        <begin position="6"/>
        <end position="24"/>
    </location>
</feature>
<dbReference type="PANTHER" id="PTHR36435:SF1">
    <property type="entry name" value="CAAX AMINO TERMINAL PROTEASE FAMILY PROTEIN"/>
    <property type="match status" value="1"/>
</dbReference>
<evidence type="ECO:0000256" key="1">
    <source>
        <dbReference type="SAM" id="Phobius"/>
    </source>
</evidence>
<feature type="transmembrane region" description="Helical" evidence="1">
    <location>
        <begin position="91"/>
        <end position="114"/>
    </location>
</feature>
<keyword evidence="3" id="KW-0378">Hydrolase</keyword>
<dbReference type="OrthoDB" id="9799666at2"/>
<evidence type="ECO:0000313" key="3">
    <source>
        <dbReference type="EMBL" id="RMA82421.1"/>
    </source>
</evidence>
<dbReference type="AlphaFoldDB" id="A0A3M0AB93"/>
<dbReference type="Pfam" id="PF02517">
    <property type="entry name" value="Rce1-like"/>
    <property type="match status" value="1"/>
</dbReference>
<evidence type="ECO:0000313" key="4">
    <source>
        <dbReference type="Proteomes" id="UP000267187"/>
    </source>
</evidence>
<proteinExistence type="predicted"/>
<dbReference type="GO" id="GO:0006508">
    <property type="term" value="P:proteolysis"/>
    <property type="evidence" value="ECO:0007669"/>
    <property type="project" value="UniProtKB-KW"/>
</dbReference>
<evidence type="ECO:0000259" key="2">
    <source>
        <dbReference type="Pfam" id="PF02517"/>
    </source>
</evidence>
<dbReference type="PANTHER" id="PTHR36435">
    <property type="entry name" value="SLR1288 PROTEIN"/>
    <property type="match status" value="1"/>
</dbReference>
<keyword evidence="1" id="KW-0812">Transmembrane</keyword>
<feature type="transmembrane region" description="Helical" evidence="1">
    <location>
        <begin position="68"/>
        <end position="84"/>
    </location>
</feature>
<dbReference type="InterPro" id="IPR052710">
    <property type="entry name" value="CAAX_protease"/>
</dbReference>
<organism evidence="3 4">
    <name type="scientific">Umboniibacter marinipuniceus</name>
    <dbReference type="NCBI Taxonomy" id="569599"/>
    <lineage>
        <taxon>Bacteria</taxon>
        <taxon>Pseudomonadati</taxon>
        <taxon>Pseudomonadota</taxon>
        <taxon>Gammaproteobacteria</taxon>
        <taxon>Cellvibrionales</taxon>
        <taxon>Cellvibrionaceae</taxon>
        <taxon>Umboniibacter</taxon>
    </lineage>
</organism>
<comment type="caution">
    <text evidence="3">The sequence shown here is derived from an EMBL/GenBank/DDBJ whole genome shotgun (WGS) entry which is preliminary data.</text>
</comment>
<keyword evidence="1" id="KW-1133">Transmembrane helix</keyword>
<sequence>MTELSALHIGIFVILMPVVEELLFRGILQEQLYRILPKDKGRQLNISFANLVTSVIFSLTHWLFRDSVTALLVFPASLLFGWLYERHHTLTLPLAVHILANFLFLWATSIFYGVPTL</sequence>
<keyword evidence="3" id="KW-0645">Protease</keyword>
<dbReference type="GO" id="GO:0080120">
    <property type="term" value="P:CAAX-box protein maturation"/>
    <property type="evidence" value="ECO:0007669"/>
    <property type="project" value="UniProtKB-ARBA"/>
</dbReference>
<keyword evidence="1" id="KW-0472">Membrane</keyword>
<keyword evidence="4" id="KW-1185">Reference proteome</keyword>
<dbReference type="Proteomes" id="UP000267187">
    <property type="component" value="Unassembled WGS sequence"/>
</dbReference>
<feature type="domain" description="CAAX prenyl protease 2/Lysostaphin resistance protein A-like" evidence="2">
    <location>
        <begin position="6"/>
        <end position="103"/>
    </location>
</feature>
<gene>
    <name evidence="3" type="ORF">DFR27_0370</name>
</gene>
<name>A0A3M0AB93_9GAMM</name>
<dbReference type="RefSeq" id="WP_121875754.1">
    <property type="nucleotide sequence ID" value="NZ_REFJ01000001.1"/>
</dbReference>
<protein>
    <submittedName>
        <fullName evidence="3">CAAX prenyl protease-like protein</fullName>
    </submittedName>
</protein>
<dbReference type="GO" id="GO:0004175">
    <property type="term" value="F:endopeptidase activity"/>
    <property type="evidence" value="ECO:0007669"/>
    <property type="project" value="UniProtKB-ARBA"/>
</dbReference>
<accession>A0A3M0AB93</accession>
<dbReference type="InterPro" id="IPR003675">
    <property type="entry name" value="Rce1/LyrA-like_dom"/>
</dbReference>
<feature type="transmembrane region" description="Helical" evidence="1">
    <location>
        <begin position="44"/>
        <end position="62"/>
    </location>
</feature>